<name>A0A367FI31_9ACTN</name>
<dbReference type="InterPro" id="IPR002734">
    <property type="entry name" value="RibDG_C"/>
</dbReference>
<dbReference type="GO" id="GO:0008703">
    <property type="term" value="F:5-amino-6-(5-phosphoribosylamino)uracil reductase activity"/>
    <property type="evidence" value="ECO:0007669"/>
    <property type="project" value="InterPro"/>
</dbReference>
<dbReference type="AlphaFoldDB" id="A0A367FI31"/>
<dbReference type="Proteomes" id="UP000253094">
    <property type="component" value="Unassembled WGS sequence"/>
</dbReference>
<proteinExistence type="predicted"/>
<accession>A0A367FI31</accession>
<dbReference type="InterPro" id="IPR050765">
    <property type="entry name" value="Riboflavin_Biosynth_HTPR"/>
</dbReference>
<dbReference type="PANTHER" id="PTHR38011">
    <property type="entry name" value="DIHYDROFOLATE REDUCTASE FAMILY PROTEIN (AFU_ORTHOLOGUE AFUA_8G06820)"/>
    <property type="match status" value="1"/>
</dbReference>
<organism evidence="2 3">
    <name type="scientific">Sphaerisporangium album</name>
    <dbReference type="NCBI Taxonomy" id="509200"/>
    <lineage>
        <taxon>Bacteria</taxon>
        <taxon>Bacillati</taxon>
        <taxon>Actinomycetota</taxon>
        <taxon>Actinomycetes</taxon>
        <taxon>Streptosporangiales</taxon>
        <taxon>Streptosporangiaceae</taxon>
        <taxon>Sphaerisporangium</taxon>
    </lineage>
</organism>
<sequence>MTPGSGCPGFAPARMFDGRRGSSEEAAMGTVVLDITMSLDGFVATPDHDTERLHAWVFADAGQTVFGPEVRELMRTSWTGAVVAGRRTYDVSGGWGGEPPVPVPYFVVSHDVPDDAGPRFTFVADVRGAVEKARAAAGDGGVYVMGGPDIARQCLDDGLLDEIRIHLVPVLLGDGVRLFGALRAGPVELGTPRVREFPLRTELTFPVLK</sequence>
<protein>
    <submittedName>
        <fullName evidence="2">Deaminase</fullName>
    </submittedName>
</protein>
<dbReference type="InterPro" id="IPR024072">
    <property type="entry name" value="DHFR-like_dom_sf"/>
</dbReference>
<dbReference type="EMBL" id="QOIL01000009">
    <property type="protein sequence ID" value="RCG30033.1"/>
    <property type="molecule type" value="Genomic_DNA"/>
</dbReference>
<dbReference type="OrthoDB" id="2313602at2"/>
<evidence type="ECO:0000313" key="2">
    <source>
        <dbReference type="EMBL" id="RCG30033.1"/>
    </source>
</evidence>
<dbReference type="GO" id="GO:0009231">
    <property type="term" value="P:riboflavin biosynthetic process"/>
    <property type="evidence" value="ECO:0007669"/>
    <property type="project" value="InterPro"/>
</dbReference>
<evidence type="ECO:0000259" key="1">
    <source>
        <dbReference type="Pfam" id="PF01872"/>
    </source>
</evidence>
<keyword evidence="3" id="KW-1185">Reference proteome</keyword>
<gene>
    <name evidence="2" type="ORF">DQ384_17925</name>
</gene>
<reference evidence="2 3" key="1">
    <citation type="submission" date="2018-06" db="EMBL/GenBank/DDBJ databases">
        <title>Sphaerisporangium craniellae sp. nov., isolated from a marine sponge in the South China Sea.</title>
        <authorList>
            <person name="Li L."/>
        </authorList>
    </citation>
    <scope>NUCLEOTIDE SEQUENCE [LARGE SCALE GENOMIC DNA]</scope>
    <source>
        <strain evidence="2 3">CCTCC AA 208026</strain>
    </source>
</reference>
<evidence type="ECO:0000313" key="3">
    <source>
        <dbReference type="Proteomes" id="UP000253094"/>
    </source>
</evidence>
<feature type="domain" description="Bacterial bifunctional deaminase-reductase C-terminal" evidence="1">
    <location>
        <begin position="30"/>
        <end position="181"/>
    </location>
</feature>
<dbReference type="Pfam" id="PF01872">
    <property type="entry name" value="RibD_C"/>
    <property type="match status" value="1"/>
</dbReference>
<dbReference type="PANTHER" id="PTHR38011:SF11">
    <property type="entry name" value="2,5-DIAMINO-6-RIBOSYLAMINO-4(3H)-PYRIMIDINONE 5'-PHOSPHATE REDUCTASE"/>
    <property type="match status" value="1"/>
</dbReference>
<dbReference type="SUPFAM" id="SSF53597">
    <property type="entry name" value="Dihydrofolate reductase-like"/>
    <property type="match status" value="1"/>
</dbReference>
<dbReference type="Gene3D" id="3.40.430.10">
    <property type="entry name" value="Dihydrofolate Reductase, subunit A"/>
    <property type="match status" value="1"/>
</dbReference>
<comment type="caution">
    <text evidence="2">The sequence shown here is derived from an EMBL/GenBank/DDBJ whole genome shotgun (WGS) entry which is preliminary data.</text>
</comment>